<feature type="domain" description="BPTI/Kunitz inhibitor" evidence="7">
    <location>
        <begin position="87"/>
        <end position="137"/>
    </location>
</feature>
<dbReference type="InterPro" id="IPR036880">
    <property type="entry name" value="Kunitz_BPTI_sf"/>
</dbReference>
<dbReference type="PROSITE" id="PS00280">
    <property type="entry name" value="BPTI_KUNITZ_1"/>
    <property type="match status" value="1"/>
</dbReference>
<dbReference type="AlphaFoldDB" id="A0A8T0DXR8"/>
<dbReference type="GO" id="GO:0004867">
    <property type="term" value="F:serine-type endopeptidase inhibitor activity"/>
    <property type="evidence" value="ECO:0007669"/>
    <property type="project" value="UniProtKB-KW"/>
</dbReference>
<dbReference type="PRINTS" id="PR00759">
    <property type="entry name" value="BASICPTASE"/>
</dbReference>
<evidence type="ECO:0000313" key="9">
    <source>
        <dbReference type="Proteomes" id="UP000807504"/>
    </source>
</evidence>
<keyword evidence="4" id="KW-0722">Serine protease inhibitor</keyword>
<dbReference type="InterPro" id="IPR002223">
    <property type="entry name" value="Kunitz_BPTI"/>
</dbReference>
<dbReference type="PROSITE" id="PS50279">
    <property type="entry name" value="BPTI_KUNITZ_2"/>
    <property type="match status" value="1"/>
</dbReference>
<dbReference type="SUPFAM" id="SSF57567">
    <property type="entry name" value="Serine protease inhibitors"/>
    <property type="match status" value="1"/>
</dbReference>
<dbReference type="CDD" id="cd00109">
    <property type="entry name" value="Kunitz-type"/>
    <property type="match status" value="1"/>
</dbReference>
<gene>
    <name evidence="8" type="ORF">HNY73_021474</name>
</gene>
<dbReference type="InterPro" id="IPR020901">
    <property type="entry name" value="Prtase_inh_Kunz-CS"/>
</dbReference>
<dbReference type="FunFam" id="4.10.410.10:FF:000004">
    <property type="entry name" value="Tissue factor pathway inhibitor"/>
    <property type="match status" value="1"/>
</dbReference>
<dbReference type="Gene3D" id="4.10.410.10">
    <property type="entry name" value="Pancreatic trypsin inhibitor Kunitz domain"/>
    <property type="match status" value="1"/>
</dbReference>
<name>A0A8T0DXR8_ARGBR</name>
<keyword evidence="2" id="KW-0646">Protease inhibitor</keyword>
<proteinExistence type="inferred from homology"/>
<dbReference type="Pfam" id="PF00014">
    <property type="entry name" value="Kunitz_BPTI"/>
    <property type="match status" value="1"/>
</dbReference>
<dbReference type="CDD" id="cd19941">
    <property type="entry name" value="TIL"/>
    <property type="match status" value="1"/>
</dbReference>
<dbReference type="InterPro" id="IPR036084">
    <property type="entry name" value="Ser_inhib-like_sf"/>
</dbReference>
<reference evidence="8" key="1">
    <citation type="journal article" date="2020" name="bioRxiv">
        <title>Chromosome-level reference genome of the European wasp spider Argiope bruennichi: a resource for studies on range expansion and evolutionary adaptation.</title>
        <authorList>
            <person name="Sheffer M.M."/>
            <person name="Hoppe A."/>
            <person name="Krehenwinkel H."/>
            <person name="Uhl G."/>
            <person name="Kuss A.W."/>
            <person name="Jensen L."/>
            <person name="Jensen C."/>
            <person name="Gillespie R.G."/>
            <person name="Hoff K.J."/>
            <person name="Prost S."/>
        </authorList>
    </citation>
    <scope>NUCLEOTIDE SEQUENCE</scope>
</reference>
<dbReference type="Proteomes" id="UP000807504">
    <property type="component" value="Unassembled WGS sequence"/>
</dbReference>
<comment type="similarity">
    <text evidence="1">Belongs to the serine protease inhibitor-like (TIL domain-containing) family.</text>
</comment>
<accession>A0A8T0DXR8</accession>
<sequence length="139" mass="15613">MKVLLLLSLLVVAFALPEEYVCPKHSHYEECGTACPLSCDNYQDPPEACVLKCNPGCHCDKGYVRVKGDVEKCVKPINCPKLDEKNCDDKPDTGPCRANIRSYYYDRDSNLCKEFVYGGCQGNGNRYSTEEECEHECAI</sequence>
<dbReference type="InterPro" id="IPR050098">
    <property type="entry name" value="TFPI/VKTCI-like"/>
</dbReference>
<keyword evidence="3 6" id="KW-0732">Signal</keyword>
<dbReference type="PANTHER" id="PTHR10083">
    <property type="entry name" value="KUNITZ-TYPE PROTEASE INHIBITOR-RELATED"/>
    <property type="match status" value="1"/>
</dbReference>
<evidence type="ECO:0000256" key="3">
    <source>
        <dbReference type="ARBA" id="ARBA00022729"/>
    </source>
</evidence>
<evidence type="ECO:0000256" key="1">
    <source>
        <dbReference type="ARBA" id="ARBA00007611"/>
    </source>
</evidence>
<dbReference type="PANTHER" id="PTHR10083:SF373">
    <property type="entry name" value="SERINE PEPTIDASE INHIBITOR, KUNITZ TYPE, 2"/>
    <property type="match status" value="1"/>
</dbReference>
<dbReference type="EMBL" id="JABXBU010002231">
    <property type="protein sequence ID" value="KAF8763272.1"/>
    <property type="molecule type" value="Genomic_DNA"/>
</dbReference>
<dbReference type="SUPFAM" id="SSF57362">
    <property type="entry name" value="BPTI-like"/>
    <property type="match status" value="1"/>
</dbReference>
<keyword evidence="5" id="KW-1015">Disulfide bond</keyword>
<reference evidence="8" key="2">
    <citation type="submission" date="2020-06" db="EMBL/GenBank/DDBJ databases">
        <authorList>
            <person name="Sheffer M."/>
        </authorList>
    </citation>
    <scope>NUCLEOTIDE SEQUENCE</scope>
</reference>
<feature type="signal peptide" evidence="6">
    <location>
        <begin position="1"/>
        <end position="15"/>
    </location>
</feature>
<dbReference type="FunFam" id="2.10.25.10:FF:000055">
    <property type="entry name" value="alpha-tectorin isoform X1"/>
    <property type="match status" value="1"/>
</dbReference>
<keyword evidence="9" id="KW-1185">Reference proteome</keyword>
<dbReference type="SMART" id="SM00131">
    <property type="entry name" value="KU"/>
    <property type="match status" value="1"/>
</dbReference>
<evidence type="ECO:0000313" key="8">
    <source>
        <dbReference type="EMBL" id="KAF8763272.1"/>
    </source>
</evidence>
<feature type="chain" id="PRO_5035756155" evidence="6">
    <location>
        <begin position="16"/>
        <end position="139"/>
    </location>
</feature>
<organism evidence="8 9">
    <name type="scientific">Argiope bruennichi</name>
    <name type="common">Wasp spider</name>
    <name type="synonym">Aranea bruennichi</name>
    <dbReference type="NCBI Taxonomy" id="94029"/>
    <lineage>
        <taxon>Eukaryota</taxon>
        <taxon>Metazoa</taxon>
        <taxon>Ecdysozoa</taxon>
        <taxon>Arthropoda</taxon>
        <taxon>Chelicerata</taxon>
        <taxon>Arachnida</taxon>
        <taxon>Araneae</taxon>
        <taxon>Araneomorphae</taxon>
        <taxon>Entelegynae</taxon>
        <taxon>Araneoidea</taxon>
        <taxon>Araneidae</taxon>
        <taxon>Argiope</taxon>
    </lineage>
</organism>
<dbReference type="GO" id="GO:0005615">
    <property type="term" value="C:extracellular space"/>
    <property type="evidence" value="ECO:0007669"/>
    <property type="project" value="TreeGrafter"/>
</dbReference>
<dbReference type="Pfam" id="PF01826">
    <property type="entry name" value="TIL"/>
    <property type="match status" value="1"/>
</dbReference>
<evidence type="ECO:0000256" key="2">
    <source>
        <dbReference type="ARBA" id="ARBA00022690"/>
    </source>
</evidence>
<comment type="caution">
    <text evidence="8">The sequence shown here is derived from an EMBL/GenBank/DDBJ whole genome shotgun (WGS) entry which is preliminary data.</text>
</comment>
<dbReference type="InterPro" id="IPR002919">
    <property type="entry name" value="TIL_dom"/>
</dbReference>
<evidence type="ECO:0000259" key="7">
    <source>
        <dbReference type="PROSITE" id="PS50279"/>
    </source>
</evidence>
<evidence type="ECO:0000256" key="5">
    <source>
        <dbReference type="ARBA" id="ARBA00023157"/>
    </source>
</evidence>
<evidence type="ECO:0000256" key="4">
    <source>
        <dbReference type="ARBA" id="ARBA00022900"/>
    </source>
</evidence>
<protein>
    <submittedName>
        <fullName evidence="8">Kunitz-type serine protease inhibitor like protein</fullName>
    </submittedName>
</protein>
<dbReference type="Gene3D" id="2.10.25.10">
    <property type="entry name" value="Laminin"/>
    <property type="match status" value="1"/>
</dbReference>
<evidence type="ECO:0000256" key="6">
    <source>
        <dbReference type="SAM" id="SignalP"/>
    </source>
</evidence>